<keyword evidence="6" id="KW-1185">Reference proteome</keyword>
<keyword evidence="3 5" id="KW-0378">Hydrolase</keyword>
<dbReference type="AlphaFoldDB" id="A0AAN6W3E2"/>
<evidence type="ECO:0000256" key="3">
    <source>
        <dbReference type="ARBA" id="ARBA00022801"/>
    </source>
</evidence>
<proteinExistence type="inferred from homology"/>
<comment type="caution">
    <text evidence="5">The sequence shown here is derived from an EMBL/GenBank/DDBJ whole genome shotgun (WGS) entry which is preliminary data.</text>
</comment>
<evidence type="ECO:0000256" key="2">
    <source>
        <dbReference type="ARBA" id="ARBA00022797"/>
    </source>
</evidence>
<dbReference type="PANTHER" id="PTHR21661:SF35">
    <property type="entry name" value="EPOXIDE HYDROLASE"/>
    <property type="match status" value="1"/>
</dbReference>
<dbReference type="Pfam" id="PF06441">
    <property type="entry name" value="EHN"/>
    <property type="match status" value="1"/>
</dbReference>
<dbReference type="InterPro" id="IPR010497">
    <property type="entry name" value="Epoxide_hydro_N"/>
</dbReference>
<reference evidence="5" key="1">
    <citation type="journal article" date="2023" name="Mol. Phylogenet. Evol.">
        <title>Genome-scale phylogeny and comparative genomics of the fungal order Sordariales.</title>
        <authorList>
            <person name="Hensen N."/>
            <person name="Bonometti L."/>
            <person name="Westerberg I."/>
            <person name="Brannstrom I.O."/>
            <person name="Guillou S."/>
            <person name="Cros-Aarteil S."/>
            <person name="Calhoun S."/>
            <person name="Haridas S."/>
            <person name="Kuo A."/>
            <person name="Mondo S."/>
            <person name="Pangilinan J."/>
            <person name="Riley R."/>
            <person name="LaButti K."/>
            <person name="Andreopoulos B."/>
            <person name="Lipzen A."/>
            <person name="Chen C."/>
            <person name="Yan M."/>
            <person name="Daum C."/>
            <person name="Ng V."/>
            <person name="Clum A."/>
            <person name="Steindorff A."/>
            <person name="Ohm R.A."/>
            <person name="Martin F."/>
            <person name="Silar P."/>
            <person name="Natvig D.O."/>
            <person name="Lalanne C."/>
            <person name="Gautier V."/>
            <person name="Ament-Velasquez S.L."/>
            <person name="Kruys A."/>
            <person name="Hutchinson M.I."/>
            <person name="Powell A.J."/>
            <person name="Barry K."/>
            <person name="Miller A.N."/>
            <person name="Grigoriev I.V."/>
            <person name="Debuchy R."/>
            <person name="Gladieux P."/>
            <person name="Hiltunen Thoren M."/>
            <person name="Johannesson H."/>
        </authorList>
    </citation>
    <scope>NUCLEOTIDE SEQUENCE</scope>
    <source>
        <strain evidence="5">CBS 892.96</strain>
    </source>
</reference>
<gene>
    <name evidence="5" type="ORF">QBC36DRAFT_293291</name>
</gene>
<accession>A0AAN6W3E2</accession>
<dbReference type="GO" id="GO:0004301">
    <property type="term" value="F:epoxide hydrolase activity"/>
    <property type="evidence" value="ECO:0007669"/>
    <property type="project" value="TreeGrafter"/>
</dbReference>
<dbReference type="Gene3D" id="3.40.50.1820">
    <property type="entry name" value="alpha/beta hydrolase"/>
    <property type="match status" value="2"/>
</dbReference>
<dbReference type="EMBL" id="MU866335">
    <property type="protein sequence ID" value="KAK4173562.1"/>
    <property type="molecule type" value="Genomic_DNA"/>
</dbReference>
<evidence type="ECO:0000259" key="4">
    <source>
        <dbReference type="Pfam" id="PF06441"/>
    </source>
</evidence>
<comment type="similarity">
    <text evidence="1">Belongs to the peptidase S33 family.</text>
</comment>
<dbReference type="Proteomes" id="UP001302321">
    <property type="component" value="Unassembled WGS sequence"/>
</dbReference>
<sequence length="283" mass="31547">MDSDVKLFSVRISGAKNAQLHQKLEHATYPDQTSLSDNWAYGVPVSHIKRLVSYWKDGFDWRQQEAAPNRDLPQYTTLIHVEGFDPLKIHRVHKKGSRPGPIPLLLCHGWPGSFNEVAKIIPLLTAQTAKSIPALTSLPHLSPTSVSLLGHPSQDLHSSIVVSTYVQLLTDDEILTWISIYHFSDAGPEASCRIYYENAHSPSAKKVEEYNLGVKLGVSTFPKDLLMSPSSHCQTLGPLVFEKWHDRGGHFAAWEVPELLVEDLRVMFGGLVKSGELKFAGHK</sequence>
<evidence type="ECO:0000313" key="6">
    <source>
        <dbReference type="Proteomes" id="UP001302321"/>
    </source>
</evidence>
<dbReference type="PANTHER" id="PTHR21661">
    <property type="entry name" value="EPOXIDE HYDROLASE 1-RELATED"/>
    <property type="match status" value="1"/>
</dbReference>
<name>A0AAN6W3E2_9PEZI</name>
<protein>
    <submittedName>
        <fullName evidence="5">Alpha/Beta hydrolase protein</fullName>
    </submittedName>
</protein>
<evidence type="ECO:0000256" key="1">
    <source>
        <dbReference type="ARBA" id="ARBA00010088"/>
    </source>
</evidence>
<dbReference type="InterPro" id="IPR029058">
    <property type="entry name" value="AB_hydrolase_fold"/>
</dbReference>
<dbReference type="PIRSF" id="PIRSF001112">
    <property type="entry name" value="Epoxide_hydrolase"/>
    <property type="match status" value="1"/>
</dbReference>
<dbReference type="SUPFAM" id="SSF53474">
    <property type="entry name" value="alpha/beta-Hydrolases"/>
    <property type="match status" value="1"/>
</dbReference>
<reference evidence="5" key="2">
    <citation type="submission" date="2023-05" db="EMBL/GenBank/DDBJ databases">
        <authorList>
            <consortium name="Lawrence Berkeley National Laboratory"/>
            <person name="Steindorff A."/>
            <person name="Hensen N."/>
            <person name="Bonometti L."/>
            <person name="Westerberg I."/>
            <person name="Brannstrom I.O."/>
            <person name="Guillou S."/>
            <person name="Cros-Aarteil S."/>
            <person name="Calhoun S."/>
            <person name="Haridas S."/>
            <person name="Kuo A."/>
            <person name="Mondo S."/>
            <person name="Pangilinan J."/>
            <person name="Riley R."/>
            <person name="Labutti K."/>
            <person name="Andreopoulos B."/>
            <person name="Lipzen A."/>
            <person name="Chen C."/>
            <person name="Yanf M."/>
            <person name="Daum C."/>
            <person name="Ng V."/>
            <person name="Clum A."/>
            <person name="Ohm R."/>
            <person name="Martin F."/>
            <person name="Silar P."/>
            <person name="Natvig D."/>
            <person name="Lalanne C."/>
            <person name="Gautier V."/>
            <person name="Ament-Velasquez S.L."/>
            <person name="Kruys A."/>
            <person name="Hutchinson M.I."/>
            <person name="Powell A.J."/>
            <person name="Barry K."/>
            <person name="Miller A.N."/>
            <person name="Grigoriev I.V."/>
            <person name="Debuchy R."/>
            <person name="Gladieux P."/>
            <person name="Thoren M.H."/>
            <person name="Johannesson H."/>
        </authorList>
    </citation>
    <scope>NUCLEOTIDE SEQUENCE</scope>
    <source>
        <strain evidence="5">CBS 892.96</strain>
    </source>
</reference>
<organism evidence="5 6">
    <name type="scientific">Triangularia setosa</name>
    <dbReference type="NCBI Taxonomy" id="2587417"/>
    <lineage>
        <taxon>Eukaryota</taxon>
        <taxon>Fungi</taxon>
        <taxon>Dikarya</taxon>
        <taxon>Ascomycota</taxon>
        <taxon>Pezizomycotina</taxon>
        <taxon>Sordariomycetes</taxon>
        <taxon>Sordariomycetidae</taxon>
        <taxon>Sordariales</taxon>
        <taxon>Podosporaceae</taxon>
        <taxon>Triangularia</taxon>
    </lineage>
</organism>
<keyword evidence="2" id="KW-0058">Aromatic hydrocarbons catabolism</keyword>
<dbReference type="InterPro" id="IPR016292">
    <property type="entry name" value="Epoxide_hydrolase"/>
</dbReference>
<feature type="domain" description="Epoxide hydrolase N-terminal" evidence="4">
    <location>
        <begin position="6"/>
        <end position="117"/>
    </location>
</feature>
<dbReference type="GO" id="GO:0097176">
    <property type="term" value="P:epoxide metabolic process"/>
    <property type="evidence" value="ECO:0007669"/>
    <property type="project" value="TreeGrafter"/>
</dbReference>
<evidence type="ECO:0000313" key="5">
    <source>
        <dbReference type="EMBL" id="KAK4173562.1"/>
    </source>
</evidence>